<organism evidence="2 3">
    <name type="scientific">Crenobacter cavernae</name>
    <dbReference type="NCBI Taxonomy" id="2290923"/>
    <lineage>
        <taxon>Bacteria</taxon>
        <taxon>Pseudomonadati</taxon>
        <taxon>Pseudomonadota</taxon>
        <taxon>Betaproteobacteria</taxon>
        <taxon>Neisseriales</taxon>
        <taxon>Neisseriaceae</taxon>
        <taxon>Crenobacter</taxon>
    </lineage>
</organism>
<accession>A0A345Y8L4</accession>
<feature type="region of interest" description="Disordered" evidence="1">
    <location>
        <begin position="1"/>
        <end position="29"/>
    </location>
</feature>
<sequence>MSPAEARSMIEALADGVDPETGETLADARPLNNPQLIRALFVAARALEEMERRDKRERVQPDNAGKSWSDDEDRQLLSAFDDGASVKELSTRHGRTAGAIASRLLRHGRVKEDGGVYRVGG</sequence>
<feature type="compositionally biased region" description="Basic and acidic residues" evidence="1">
    <location>
        <begin position="51"/>
        <end position="60"/>
    </location>
</feature>
<dbReference type="OrthoDB" id="6637817at2"/>
<evidence type="ECO:0000313" key="3">
    <source>
        <dbReference type="Proteomes" id="UP000254537"/>
    </source>
</evidence>
<evidence type="ECO:0000313" key="2">
    <source>
        <dbReference type="EMBL" id="AXK40266.1"/>
    </source>
</evidence>
<dbReference type="EMBL" id="CP031337">
    <property type="protein sequence ID" value="AXK40266.1"/>
    <property type="molecule type" value="Genomic_DNA"/>
</dbReference>
<evidence type="ECO:0000256" key="1">
    <source>
        <dbReference type="SAM" id="MobiDB-lite"/>
    </source>
</evidence>
<feature type="region of interest" description="Disordered" evidence="1">
    <location>
        <begin position="51"/>
        <end position="71"/>
    </location>
</feature>
<reference evidence="2 3" key="1">
    <citation type="submission" date="2018-07" db="EMBL/GenBank/DDBJ databases">
        <title>Crenobacter cavernae sp. nov., isolated from a karst cave.</title>
        <authorList>
            <person name="Zhu H."/>
        </authorList>
    </citation>
    <scope>NUCLEOTIDE SEQUENCE [LARGE SCALE GENOMIC DNA]</scope>
    <source>
        <strain evidence="2 3">K1W11S-77</strain>
    </source>
</reference>
<proteinExistence type="predicted"/>
<dbReference type="AlphaFoldDB" id="A0A345Y8L4"/>
<dbReference type="Proteomes" id="UP000254537">
    <property type="component" value="Chromosome"/>
</dbReference>
<protein>
    <submittedName>
        <fullName evidence="2">Uncharacterized protein</fullName>
    </submittedName>
</protein>
<name>A0A345Y8L4_9NEIS</name>
<dbReference type="RefSeq" id="WP_115434194.1">
    <property type="nucleotide sequence ID" value="NZ_CP031337.1"/>
</dbReference>
<gene>
    <name evidence="2" type="ORF">DWG20_12960</name>
</gene>
<dbReference type="KEGG" id="ccah:DWG20_12960"/>